<sequence>MTIDVPGVQARIAVLLAEYGIPSAAIGVLRAGEFTELAVGVKNVETGEPATIDTVYQCGSMTKTWTTLAFMQLVDEGKVDLDTPVRTYLPGFRVADPETSAKVTPRHLLHHTSGVEEAYGDPGEDEDVYERMVDNIADAPQVAPPSRTHGYSAALGYAILARILEVIDGKPWDDVMRNRLFEPMALTSTNSWRDQVDETRAATGHLIRSLEEGPIVTPVDHLPRAFGPGGNITSTMREVLAVAHVLLHGGTAPNGTSIVSAGSIREMMRSRVSVPDPYMFGPEWGLGLVVCDWRGETVYATDGSTIGQNARLRILPNSNTAIAMLTNGGPRESFYRKVFNELLTELGTVTIPDLPAPDPTLNLDPSRYEGVYERPGSRYEVSADGGTLALTLILDPTQAEFLQKPDRIRYELIPVSETHFLMPPTGPLEDTQTVAIYDFADGTARYLHTNSRVHPRSG</sequence>
<dbReference type="PANTHER" id="PTHR46825">
    <property type="entry name" value="D-ALANYL-D-ALANINE-CARBOXYPEPTIDASE/ENDOPEPTIDASE AMPH"/>
    <property type="match status" value="1"/>
</dbReference>
<dbReference type="PANTHER" id="PTHR46825:SF9">
    <property type="entry name" value="BETA-LACTAMASE-RELATED DOMAIN-CONTAINING PROTEIN"/>
    <property type="match status" value="1"/>
</dbReference>
<organism evidence="2 3">
    <name type="scientific">Plantactinospora alkalitolerans</name>
    <dbReference type="NCBI Taxonomy" id="2789879"/>
    <lineage>
        <taxon>Bacteria</taxon>
        <taxon>Bacillati</taxon>
        <taxon>Actinomycetota</taxon>
        <taxon>Actinomycetes</taxon>
        <taxon>Micromonosporales</taxon>
        <taxon>Micromonosporaceae</taxon>
        <taxon>Plantactinospora</taxon>
    </lineage>
</organism>
<dbReference type="InterPro" id="IPR012338">
    <property type="entry name" value="Beta-lactam/transpept-like"/>
</dbReference>
<evidence type="ECO:0000313" key="3">
    <source>
        <dbReference type="Proteomes" id="UP000638560"/>
    </source>
</evidence>
<evidence type="ECO:0000313" key="2">
    <source>
        <dbReference type="EMBL" id="MBF9132264.1"/>
    </source>
</evidence>
<protein>
    <submittedName>
        <fullName evidence="2">Beta-lactamase family protein</fullName>
    </submittedName>
</protein>
<reference evidence="2 3" key="1">
    <citation type="submission" date="2020-11" db="EMBL/GenBank/DDBJ databases">
        <title>A novel isolate from a Black sea contaminated sediment with potential to produce alkanes: Plantactinospora alkalitolerans sp. nov.</title>
        <authorList>
            <person name="Carro L."/>
            <person name="Veyisoglu A."/>
            <person name="Guven K."/>
            <person name="Schumann P."/>
            <person name="Klenk H.-P."/>
            <person name="Sahin N."/>
        </authorList>
    </citation>
    <scope>NUCLEOTIDE SEQUENCE [LARGE SCALE GENOMIC DNA]</scope>
    <source>
        <strain evidence="2 3">S1510</strain>
    </source>
</reference>
<dbReference type="InterPro" id="IPR050491">
    <property type="entry name" value="AmpC-like"/>
</dbReference>
<gene>
    <name evidence="2" type="ORF">I0C86_25425</name>
</gene>
<comment type="caution">
    <text evidence="2">The sequence shown here is derived from an EMBL/GenBank/DDBJ whole genome shotgun (WGS) entry which is preliminary data.</text>
</comment>
<dbReference type="Pfam" id="PF00144">
    <property type="entry name" value="Beta-lactamase"/>
    <property type="match status" value="1"/>
</dbReference>
<dbReference type="SUPFAM" id="SSF56601">
    <property type="entry name" value="beta-lactamase/transpeptidase-like"/>
    <property type="match status" value="1"/>
</dbReference>
<keyword evidence="3" id="KW-1185">Reference proteome</keyword>
<dbReference type="InterPro" id="IPR001466">
    <property type="entry name" value="Beta-lactam-related"/>
</dbReference>
<dbReference type="Gene3D" id="3.40.710.10">
    <property type="entry name" value="DD-peptidase/beta-lactamase superfamily"/>
    <property type="match status" value="1"/>
</dbReference>
<proteinExistence type="predicted"/>
<dbReference type="EMBL" id="JADPUN010000225">
    <property type="protein sequence ID" value="MBF9132264.1"/>
    <property type="molecule type" value="Genomic_DNA"/>
</dbReference>
<dbReference type="RefSeq" id="WP_196203793.1">
    <property type="nucleotide sequence ID" value="NZ_JADPUN010000225.1"/>
</dbReference>
<accession>A0ABS0H257</accession>
<name>A0ABS0H257_9ACTN</name>
<dbReference type="Proteomes" id="UP000638560">
    <property type="component" value="Unassembled WGS sequence"/>
</dbReference>
<feature type="domain" description="Beta-lactamase-related" evidence="1">
    <location>
        <begin position="9"/>
        <end position="333"/>
    </location>
</feature>
<evidence type="ECO:0000259" key="1">
    <source>
        <dbReference type="Pfam" id="PF00144"/>
    </source>
</evidence>